<reference evidence="2 3" key="1">
    <citation type="submission" date="2019-10" db="EMBL/GenBank/DDBJ databases">
        <title>Epibacterium sp. nov., isolated from seawater.</title>
        <authorList>
            <person name="Zhang X."/>
            <person name="Li N."/>
        </authorList>
    </citation>
    <scope>NUCLEOTIDE SEQUENCE [LARGE SCALE GENOMIC DNA]</scope>
    <source>
        <strain evidence="2 3">SM1969</strain>
    </source>
</reference>
<dbReference type="AlphaFoldDB" id="A0A844AMK8"/>
<dbReference type="InterPro" id="IPR028992">
    <property type="entry name" value="Hedgehog/Intein_dom"/>
</dbReference>
<name>A0A844AMK8_9RHOB</name>
<dbReference type="RefSeq" id="WP_153544074.1">
    <property type="nucleotide sequence ID" value="NZ_WIXK01000001.1"/>
</dbReference>
<dbReference type="Proteomes" id="UP000436694">
    <property type="component" value="Unassembled WGS sequence"/>
</dbReference>
<evidence type="ECO:0000313" key="2">
    <source>
        <dbReference type="EMBL" id="MQY41143.1"/>
    </source>
</evidence>
<gene>
    <name evidence="2" type="ORF">GG681_00665</name>
</gene>
<keyword evidence="3" id="KW-1185">Reference proteome</keyword>
<proteinExistence type="predicted"/>
<sequence length="238" mass="25570">MFLDHMNAFYDFQPVSYKADAFVAADLVAERPVAKPSETPRSRTGGLLPHTMVEGEHGYVQARNLKAGDLVCTLDGGLQEVVAVKHSVPRLTPMMHVPAGALGNDRAMDMPADQIVALEEHVADALFDVPVVLAKLVSLAGYNGIKPALPQRMARIHVTFAEEELIWGECGMLFHAADAEAESGYWMLTLNESRQLVNGANGQDLPDTSEIVEKLSANIQLGAWAAPAISALPFGLAA</sequence>
<accession>A0A844AMK8</accession>
<evidence type="ECO:0000313" key="3">
    <source>
        <dbReference type="Proteomes" id="UP000436694"/>
    </source>
</evidence>
<protein>
    <recommendedName>
        <fullName evidence="1">Hedgehog/Intein (Hint) domain-containing protein</fullName>
    </recommendedName>
</protein>
<comment type="caution">
    <text evidence="2">The sequence shown here is derived from an EMBL/GenBank/DDBJ whole genome shotgun (WGS) entry which is preliminary data.</text>
</comment>
<dbReference type="EMBL" id="WIXK01000001">
    <property type="protein sequence ID" value="MQY41143.1"/>
    <property type="molecule type" value="Genomic_DNA"/>
</dbReference>
<organism evidence="2 3">
    <name type="scientific">Tritonibacter aquimaris</name>
    <dbReference type="NCBI Taxonomy" id="2663379"/>
    <lineage>
        <taxon>Bacteria</taxon>
        <taxon>Pseudomonadati</taxon>
        <taxon>Pseudomonadota</taxon>
        <taxon>Alphaproteobacteria</taxon>
        <taxon>Rhodobacterales</taxon>
        <taxon>Paracoccaceae</taxon>
        <taxon>Tritonibacter</taxon>
    </lineage>
</organism>
<feature type="domain" description="Hedgehog/Intein (Hint)" evidence="1">
    <location>
        <begin position="48"/>
        <end position="169"/>
    </location>
</feature>
<evidence type="ECO:0000259" key="1">
    <source>
        <dbReference type="Pfam" id="PF13403"/>
    </source>
</evidence>
<dbReference type="Pfam" id="PF13403">
    <property type="entry name" value="Hint_2"/>
    <property type="match status" value="1"/>
</dbReference>